<evidence type="ECO:0000313" key="3">
    <source>
        <dbReference type="Proteomes" id="UP000591131"/>
    </source>
</evidence>
<feature type="compositionally biased region" description="Low complexity" evidence="1">
    <location>
        <begin position="265"/>
        <end position="293"/>
    </location>
</feature>
<protein>
    <submittedName>
        <fullName evidence="2">Uncharacterized protein</fullName>
    </submittedName>
</protein>
<dbReference type="AlphaFoldDB" id="A0A7J6KVF6"/>
<gene>
    <name evidence="2" type="ORF">FOL47_000498</name>
</gene>
<organism evidence="2 3">
    <name type="scientific">Perkinsus chesapeaki</name>
    <name type="common">Clam parasite</name>
    <name type="synonym">Perkinsus andrewsi</name>
    <dbReference type="NCBI Taxonomy" id="330153"/>
    <lineage>
        <taxon>Eukaryota</taxon>
        <taxon>Sar</taxon>
        <taxon>Alveolata</taxon>
        <taxon>Perkinsozoa</taxon>
        <taxon>Perkinsea</taxon>
        <taxon>Perkinsida</taxon>
        <taxon>Perkinsidae</taxon>
        <taxon>Perkinsus</taxon>
    </lineage>
</organism>
<feature type="region of interest" description="Disordered" evidence="1">
    <location>
        <begin position="1"/>
        <end position="168"/>
    </location>
</feature>
<feature type="region of interest" description="Disordered" evidence="1">
    <location>
        <begin position="184"/>
        <end position="244"/>
    </location>
</feature>
<dbReference type="Proteomes" id="UP000591131">
    <property type="component" value="Unassembled WGS sequence"/>
</dbReference>
<feature type="non-terminal residue" evidence="2">
    <location>
        <position position="660"/>
    </location>
</feature>
<evidence type="ECO:0000256" key="1">
    <source>
        <dbReference type="SAM" id="MobiDB-lite"/>
    </source>
</evidence>
<evidence type="ECO:0000313" key="2">
    <source>
        <dbReference type="EMBL" id="KAF4651295.1"/>
    </source>
</evidence>
<keyword evidence="3" id="KW-1185">Reference proteome</keyword>
<sequence length="660" mass="69139">TSTVSTTTTTTSSTTTTTTSSTTTTTTASATTTGTTTTASTTTTTTASTTSTTTTTYSTTTTTTSSTTTTTTSSTTTTTTSTTTTTTSTTTTTTSSTTTTTTSSTTTTTTTSSSTTTTTTSTAMTTSSSTTTTTTASSSTTTTTSSATTTTTTSSTTTTTTSSTTTTTTTTSTTITTATSTTTTTSASTTTTSTTSSSTTTTTSSSTTTTTTSSTTTTTTSSTTTTTTSSTTTTPTSYTTTTPTSYTTTTTTYTATTTTSTTATTASSTTSTTTTSSSTTTTTTSYTTTTTTSFGQQSHDGSDWADDSEEVTNSFVDNCDSIIDLIEVSASHDKALLENIISLVGKLKSAYIGVLEENRKLRTKLDATRNIPLNRSNLSLGPSYRNALVSGIPTGQRAVVPPNRRNVLLSVRKSGNQPSTDSSMKSSVERICGKVCETLTSSKLPVNKVMQRKTDVAVLVSSEHAQEVLSCLKSASKNGAFAVKAQDKLMPEVLIRSEGLSPADITDQCSKLASCLSVDKWKQVITKENYIVFRVPSEDRDYMIKNDGLFVDCRKLRCHDYISVSYCYDCGALHGRNMKCSEDKKCLYCAHSHRLADCPHKGKTDKEGMCCSLCGEKSHCVLNGPPCMKKIEALRSKLEKVDYTPDGPPLCGPFSAYLCL</sequence>
<comment type="caution">
    <text evidence="2">The sequence shown here is derived from an EMBL/GenBank/DDBJ whole genome shotgun (WGS) entry which is preliminary data.</text>
</comment>
<name>A0A7J6KVF6_PERCH</name>
<dbReference type="OrthoDB" id="10671212at2759"/>
<proteinExistence type="predicted"/>
<dbReference type="EMBL" id="JAAPAO010001087">
    <property type="protein sequence ID" value="KAF4651295.1"/>
    <property type="molecule type" value="Genomic_DNA"/>
</dbReference>
<reference evidence="2 3" key="1">
    <citation type="submission" date="2020-04" db="EMBL/GenBank/DDBJ databases">
        <title>Perkinsus chesapeaki whole genome sequence.</title>
        <authorList>
            <person name="Bogema D.R."/>
        </authorList>
    </citation>
    <scope>NUCLEOTIDE SEQUENCE [LARGE SCALE GENOMIC DNA]</scope>
    <source>
        <strain evidence="2">ATCC PRA-425</strain>
    </source>
</reference>
<accession>A0A7J6KVF6</accession>
<feature type="region of interest" description="Disordered" evidence="1">
    <location>
        <begin position="265"/>
        <end position="309"/>
    </location>
</feature>